<reference evidence="1 2" key="1">
    <citation type="submission" date="2019-02" db="EMBL/GenBank/DDBJ databases">
        <title>Genome of a new Bacteroidetes strain.</title>
        <authorList>
            <person name="Pitt A."/>
        </authorList>
    </citation>
    <scope>NUCLEOTIDE SEQUENCE [LARGE SCALE GENOMIC DNA]</scope>
    <source>
        <strain evidence="1 2">50C-KIRBA</strain>
    </source>
</reference>
<accession>A0ABX0EW57</accession>
<gene>
    <name evidence="1" type="ORF">EWU23_03585</name>
</gene>
<protein>
    <submittedName>
        <fullName evidence="1">PqqD family protein</fullName>
    </submittedName>
</protein>
<sequence>MENSTYIFNEEKVLLTQLGDEGVAFDIESNEYYTLNETLFKIANGIKNQQSIPEIVDFLLNEYAISDAFCQEEIAKGIQQLIDKKIIFVQAHA</sequence>
<dbReference type="InterPro" id="IPR008792">
    <property type="entry name" value="PQQD"/>
</dbReference>
<dbReference type="Proteomes" id="UP001318301">
    <property type="component" value="Unassembled WGS sequence"/>
</dbReference>
<dbReference type="RefSeq" id="WP_166228894.1">
    <property type="nucleotide sequence ID" value="NZ_CBCSIJ010000001.1"/>
</dbReference>
<dbReference type="EMBL" id="SEWW01000001">
    <property type="protein sequence ID" value="NGZ43551.1"/>
    <property type="molecule type" value="Genomic_DNA"/>
</dbReference>
<comment type="caution">
    <text evidence="1">The sequence shown here is derived from an EMBL/GenBank/DDBJ whole genome shotgun (WGS) entry which is preliminary data.</text>
</comment>
<organism evidence="1 2">
    <name type="scientific">Aquirufa beregesia</name>
    <dbReference type="NCBI Taxonomy" id="2516556"/>
    <lineage>
        <taxon>Bacteria</taxon>
        <taxon>Pseudomonadati</taxon>
        <taxon>Bacteroidota</taxon>
        <taxon>Cytophagia</taxon>
        <taxon>Cytophagales</taxon>
        <taxon>Flectobacillaceae</taxon>
        <taxon>Aquirufa</taxon>
    </lineage>
</organism>
<dbReference type="InterPro" id="IPR041881">
    <property type="entry name" value="PqqD_sf"/>
</dbReference>
<name>A0ABX0EW57_9BACT</name>
<evidence type="ECO:0000313" key="1">
    <source>
        <dbReference type="EMBL" id="NGZ43551.1"/>
    </source>
</evidence>
<dbReference type="Gene3D" id="1.10.10.1150">
    <property type="entry name" value="Coenzyme PQQ synthesis protein D (PqqD)"/>
    <property type="match status" value="1"/>
</dbReference>
<evidence type="ECO:0000313" key="2">
    <source>
        <dbReference type="Proteomes" id="UP001318301"/>
    </source>
</evidence>
<dbReference type="Pfam" id="PF05402">
    <property type="entry name" value="PqqD"/>
    <property type="match status" value="1"/>
</dbReference>
<proteinExistence type="predicted"/>
<keyword evidence="2" id="KW-1185">Reference proteome</keyword>